<reference evidence="2 3" key="2">
    <citation type="journal article" date="2013" name="Genome Announc.">
        <title>Genome of the Root-Associated Plant Growth-Promoting Bacterium Variovorax paradoxus Strain EPS.</title>
        <authorList>
            <person name="Han J.I."/>
            <person name="Spain J.C."/>
            <person name="Leadbetter J.R."/>
            <person name="Ovchinnikova G."/>
            <person name="Goodwin L.A."/>
            <person name="Han C.S."/>
            <person name="Woyke T."/>
            <person name="Davenport K.W."/>
            <person name="Orwin P.M."/>
        </authorList>
    </citation>
    <scope>NUCLEOTIDE SEQUENCE [LARGE SCALE GENOMIC DNA]</scope>
    <source>
        <strain evidence="2 3">EPS</strain>
    </source>
</reference>
<feature type="signal peptide" evidence="1">
    <location>
        <begin position="1"/>
        <end position="21"/>
    </location>
</feature>
<dbReference type="OrthoDB" id="794286at2"/>
<evidence type="ECO:0000256" key="1">
    <source>
        <dbReference type="SAM" id="SignalP"/>
    </source>
</evidence>
<protein>
    <submittedName>
        <fullName evidence="2">Putative lipoprotein</fullName>
    </submittedName>
</protein>
<dbReference type="InterPro" id="IPR021957">
    <property type="entry name" value="DUF3574"/>
</dbReference>
<dbReference type="Proteomes" id="UP000008917">
    <property type="component" value="Chromosome"/>
</dbReference>
<dbReference type="eggNOG" id="COG2913">
    <property type="taxonomic scope" value="Bacteria"/>
</dbReference>
<reference evidence="3" key="1">
    <citation type="submission" date="2010-12" db="EMBL/GenBank/DDBJ databases">
        <title>Complete sequence of Variovorax paradoxus EPS.</title>
        <authorList>
            <consortium name="US DOE Joint Genome Institute"/>
            <person name="Lucas S."/>
            <person name="Copeland A."/>
            <person name="Lapidus A."/>
            <person name="Cheng J.-F."/>
            <person name="Goodwin L."/>
            <person name="Pitluck S."/>
            <person name="Teshima H."/>
            <person name="Detter J.C."/>
            <person name="Han C."/>
            <person name="Tapia R."/>
            <person name="Land M."/>
            <person name="Hauser L."/>
            <person name="Kyrpides N."/>
            <person name="Ivanova N."/>
            <person name="Ovchinnikova G."/>
            <person name="Orwin P."/>
            <person name="Han J.-I.G."/>
            <person name="Woyke T."/>
        </authorList>
    </citation>
    <scope>NUCLEOTIDE SEQUENCE [LARGE SCALE GENOMIC DNA]</scope>
    <source>
        <strain evidence="3">EPS</strain>
    </source>
</reference>
<evidence type="ECO:0000313" key="3">
    <source>
        <dbReference type="Proteomes" id="UP000008917"/>
    </source>
</evidence>
<gene>
    <name evidence="2" type="ordered locus">Varpa_3260</name>
</gene>
<feature type="chain" id="PRO_5003213666" evidence="1">
    <location>
        <begin position="22"/>
        <end position="146"/>
    </location>
</feature>
<dbReference type="HOGENOM" id="CLU_122289_1_0_4"/>
<dbReference type="Pfam" id="PF12098">
    <property type="entry name" value="DUF3574"/>
    <property type="match status" value="1"/>
</dbReference>
<keyword evidence="1" id="KW-0732">Signal</keyword>
<accession>E6VAZ7</accession>
<evidence type="ECO:0000313" key="2">
    <source>
        <dbReference type="EMBL" id="ADU37446.1"/>
    </source>
</evidence>
<name>E6VAZ7_VARPE</name>
<dbReference type="RefSeq" id="WP_013541674.1">
    <property type="nucleotide sequence ID" value="NC_014931.1"/>
</dbReference>
<dbReference type="AlphaFoldDB" id="E6VAZ7"/>
<dbReference type="KEGG" id="vpe:Varpa_3260"/>
<dbReference type="PROSITE" id="PS51257">
    <property type="entry name" value="PROKAR_LIPOPROTEIN"/>
    <property type="match status" value="1"/>
</dbReference>
<dbReference type="STRING" id="595537.Varpa_3260"/>
<keyword evidence="2" id="KW-0449">Lipoprotein</keyword>
<sequence>MARAAFRVRLTLIALMVTALAGCSALPSASRASKTCDTGFNAFERDTLFFGRAIPAGGQVSDAQWAGFLDTAVTPAFPQGLTVLDAVGQWRGASGGVVREPSKLVVLLHPRSAKDDAAIAGIIDTYRKNFGQEAVLQERQSVCVRF</sequence>
<organism evidence="2 3">
    <name type="scientific">Variovorax paradoxus (strain EPS)</name>
    <dbReference type="NCBI Taxonomy" id="595537"/>
    <lineage>
        <taxon>Bacteria</taxon>
        <taxon>Pseudomonadati</taxon>
        <taxon>Pseudomonadota</taxon>
        <taxon>Betaproteobacteria</taxon>
        <taxon>Burkholderiales</taxon>
        <taxon>Comamonadaceae</taxon>
        <taxon>Variovorax</taxon>
    </lineage>
</organism>
<proteinExistence type="predicted"/>
<dbReference type="EMBL" id="CP002417">
    <property type="protein sequence ID" value="ADU37446.1"/>
    <property type="molecule type" value="Genomic_DNA"/>
</dbReference>